<feature type="domain" description="DUF2169" evidence="1">
    <location>
        <begin position="23"/>
        <end position="320"/>
    </location>
</feature>
<sequence>MEIQKPLQLGVLYKSFSYLEKNLFTVSIPIGFSLTNGEILLEQKLWEVIGEQLDGEIFDAAMPKEVGEVLVAGSFIPPNNQKVEAGSVKLTVKSKTKQGTYQTSVEKELAIFGDRHWYKLLGAGITPSSPELFTEMPITYQKAFGGEGFKPNPGGKGAIEVTTDFGERQFLPNIEYKSNLITSPGSKPQPASFGRIDIMNTPRVEKAGTFDQKYIETRMPGLPDDVNWLYFNDAAEDQWLDGFFNGDEQFSITNMHAKHQELSGTLPPIYGRAFVNQQVPVVDNSGNATGKMEIQFKEIPTKLDTLYLFPNSDLGVMIYRGTIAAYSDIGSDIKALLLACENRKDTPRTLAHYQDQLTKRLDLKHGYKYALFSAPLIAKGMKCGFQQIQEDFDFPLELLAKDNLESFGERSLLDASNKIEDAKLKVIEQCKVAGVDPTPYLEKINNPEKADEQIQIEAMLERMMPRHSYRARQHRYF</sequence>
<evidence type="ECO:0000313" key="2">
    <source>
        <dbReference type="EMBL" id="MDC2890182.1"/>
    </source>
</evidence>
<dbReference type="EMBL" id="JAQOMS010000002">
    <property type="protein sequence ID" value="MDC2890182.1"/>
    <property type="molecule type" value="Genomic_DNA"/>
</dbReference>
<dbReference type="Pfam" id="PF09937">
    <property type="entry name" value="DUF2169"/>
    <property type="match status" value="1"/>
</dbReference>
<keyword evidence="3" id="KW-1185">Reference proteome</keyword>
<reference evidence="2 3" key="1">
    <citation type="submission" date="2023-01" db="EMBL/GenBank/DDBJ databases">
        <title>Psychrosphaera sp. nov., isolated from marine algae.</title>
        <authorList>
            <person name="Bayburt H."/>
            <person name="Choi B.J."/>
            <person name="Kim J.M."/>
            <person name="Choi D.G."/>
            <person name="Jeon C.O."/>
        </authorList>
    </citation>
    <scope>NUCLEOTIDE SEQUENCE [LARGE SCALE GENOMIC DNA]</scope>
    <source>
        <strain evidence="2 3">G1-22</strain>
    </source>
</reference>
<dbReference type="Proteomes" id="UP001528411">
    <property type="component" value="Unassembled WGS sequence"/>
</dbReference>
<gene>
    <name evidence="2" type="ORF">PN838_17230</name>
</gene>
<proteinExistence type="predicted"/>
<evidence type="ECO:0000313" key="3">
    <source>
        <dbReference type="Proteomes" id="UP001528411"/>
    </source>
</evidence>
<dbReference type="InterPro" id="IPR018683">
    <property type="entry name" value="DUF2169"/>
</dbReference>
<comment type="caution">
    <text evidence="2">The sequence shown here is derived from an EMBL/GenBank/DDBJ whole genome shotgun (WGS) entry which is preliminary data.</text>
</comment>
<dbReference type="RefSeq" id="WP_272181440.1">
    <property type="nucleotide sequence ID" value="NZ_JAQOMS010000002.1"/>
</dbReference>
<protein>
    <submittedName>
        <fullName evidence="2">DUF2169 domain-containing protein</fullName>
    </submittedName>
</protein>
<accession>A0ABT5FGV0</accession>
<name>A0ABT5FGV0_9GAMM</name>
<organism evidence="2 3">
    <name type="scientific">Psychrosphaera algicola</name>
    <dbReference type="NCBI Taxonomy" id="3023714"/>
    <lineage>
        <taxon>Bacteria</taxon>
        <taxon>Pseudomonadati</taxon>
        <taxon>Pseudomonadota</taxon>
        <taxon>Gammaproteobacteria</taxon>
        <taxon>Alteromonadales</taxon>
        <taxon>Pseudoalteromonadaceae</taxon>
        <taxon>Psychrosphaera</taxon>
    </lineage>
</organism>
<evidence type="ECO:0000259" key="1">
    <source>
        <dbReference type="Pfam" id="PF09937"/>
    </source>
</evidence>